<dbReference type="GO" id="GO:0003676">
    <property type="term" value="F:nucleic acid binding"/>
    <property type="evidence" value="ECO:0007669"/>
    <property type="project" value="InterPro"/>
</dbReference>
<name>A0AA89C9G7_PINIB</name>
<reference evidence="3" key="1">
    <citation type="submission" date="2019-08" db="EMBL/GenBank/DDBJ databases">
        <title>The improved chromosome-level genome for the pearl oyster Pinctada fucata martensii using PacBio sequencing and Hi-C.</title>
        <authorList>
            <person name="Zheng Z."/>
        </authorList>
    </citation>
    <scope>NUCLEOTIDE SEQUENCE</scope>
    <source>
        <strain evidence="3">ZZ-2019</strain>
        <tissue evidence="3">Adductor muscle</tissue>
    </source>
</reference>
<feature type="compositionally biased region" description="Basic and acidic residues" evidence="1">
    <location>
        <begin position="201"/>
        <end position="215"/>
    </location>
</feature>
<dbReference type="EMBL" id="VSWD01000009">
    <property type="protein sequence ID" value="KAK3092904.1"/>
    <property type="molecule type" value="Genomic_DNA"/>
</dbReference>
<sequence>MLGTLETEQKTDWKSYIRPLVHAYNCMRQESTGFSPFFLMFGREPKLPVDIVFGLETEKNSQNQPKTKYVESFQKKLKKSYDIVQVSTAKAKERQKIHYDSKTRGAVLQTGDRVLVKILAFDGKHKLANKWEEDPYKILSKPNPDIPVYIVQKENGEGRKRTLHRNNLLPLNIDFNETSTEKSRKKPTPTPRKSISSSNKLETKRNTEKEIHTSDSDSDEDMEIVEIREISNPPETIIRTQGSEDSIEEDGDDADDDQLTVSITDRVEDEDAHDRMQSDEPRDPTLAETDEVEPTSSNRTDHIGTEEADHDDDDDFEDDSIPSRRSGRQRTKPRWMESGDYVLMQQTLPDWKARADYLQDLVKSGFLTSVDSSVSSALIDIVLGKK</sequence>
<dbReference type="Gene3D" id="3.30.420.10">
    <property type="entry name" value="Ribonuclease H-like superfamily/Ribonuclease H"/>
    <property type="match status" value="1"/>
</dbReference>
<protein>
    <submittedName>
        <fullName evidence="3">Uncharacterized protein</fullName>
    </submittedName>
</protein>
<dbReference type="Proteomes" id="UP001186944">
    <property type="component" value="Unassembled WGS sequence"/>
</dbReference>
<dbReference type="InterPro" id="IPR036397">
    <property type="entry name" value="RNaseH_sf"/>
</dbReference>
<feature type="compositionally biased region" description="Acidic residues" evidence="1">
    <location>
        <begin position="245"/>
        <end position="258"/>
    </location>
</feature>
<evidence type="ECO:0000313" key="4">
    <source>
        <dbReference type="Proteomes" id="UP001186944"/>
    </source>
</evidence>
<dbReference type="EMBL" id="VSWD01000005">
    <property type="protein sequence ID" value="KAK3101012.1"/>
    <property type="molecule type" value="Genomic_DNA"/>
</dbReference>
<dbReference type="PANTHER" id="PTHR37984:SF15">
    <property type="entry name" value="INTEGRASE CATALYTIC DOMAIN-CONTAINING PROTEIN"/>
    <property type="match status" value="1"/>
</dbReference>
<evidence type="ECO:0000256" key="1">
    <source>
        <dbReference type="SAM" id="MobiDB-lite"/>
    </source>
</evidence>
<comment type="caution">
    <text evidence="3">The sequence shown here is derived from an EMBL/GenBank/DDBJ whole genome shotgun (WGS) entry which is preliminary data.</text>
</comment>
<organism evidence="3 4">
    <name type="scientific">Pinctada imbricata</name>
    <name type="common">Atlantic pearl-oyster</name>
    <name type="synonym">Pinctada martensii</name>
    <dbReference type="NCBI Taxonomy" id="66713"/>
    <lineage>
        <taxon>Eukaryota</taxon>
        <taxon>Metazoa</taxon>
        <taxon>Spiralia</taxon>
        <taxon>Lophotrochozoa</taxon>
        <taxon>Mollusca</taxon>
        <taxon>Bivalvia</taxon>
        <taxon>Autobranchia</taxon>
        <taxon>Pteriomorphia</taxon>
        <taxon>Pterioida</taxon>
        <taxon>Pterioidea</taxon>
        <taxon>Pteriidae</taxon>
        <taxon>Pinctada</taxon>
    </lineage>
</organism>
<dbReference type="AlphaFoldDB" id="A0AA89C9G7"/>
<feature type="compositionally biased region" description="Basic and acidic residues" evidence="1">
    <location>
        <begin position="272"/>
        <end position="285"/>
    </location>
</feature>
<feature type="compositionally biased region" description="Acidic residues" evidence="1">
    <location>
        <begin position="308"/>
        <end position="320"/>
    </location>
</feature>
<dbReference type="InterPro" id="IPR050951">
    <property type="entry name" value="Retrovirus_Pol_polyprotein"/>
</dbReference>
<accession>A0AA89C9G7</accession>
<evidence type="ECO:0000313" key="2">
    <source>
        <dbReference type="EMBL" id="KAK3092904.1"/>
    </source>
</evidence>
<evidence type="ECO:0000313" key="3">
    <source>
        <dbReference type="EMBL" id="KAK3101012.1"/>
    </source>
</evidence>
<keyword evidence="4" id="KW-1185">Reference proteome</keyword>
<dbReference type="PANTHER" id="PTHR37984">
    <property type="entry name" value="PROTEIN CBG26694"/>
    <property type="match status" value="1"/>
</dbReference>
<proteinExistence type="predicted"/>
<feature type="region of interest" description="Disordered" evidence="1">
    <location>
        <begin position="174"/>
        <end position="334"/>
    </location>
</feature>
<gene>
    <name evidence="3" type="ORF">FSP39_000248</name>
    <name evidence="2" type="ORF">FSP39_008722</name>
</gene>